<dbReference type="PANTHER" id="PTHR11142:SF5">
    <property type="entry name" value="TRNA PSEUDOURIDINE(38_39) SYNTHASE"/>
    <property type="match status" value="1"/>
</dbReference>
<dbReference type="OrthoDB" id="9811823at2"/>
<dbReference type="GO" id="GO:0160147">
    <property type="term" value="F:tRNA pseudouridine(38-40) synthase activity"/>
    <property type="evidence" value="ECO:0007669"/>
    <property type="project" value="UniProtKB-EC"/>
</dbReference>
<dbReference type="EC" id="5.4.99.12" evidence="4"/>
<proteinExistence type="inferred from homology"/>
<organism evidence="9 10">
    <name type="scientific">Dokdonia donghaensis DSW-1</name>
    <dbReference type="NCBI Taxonomy" id="1300343"/>
    <lineage>
        <taxon>Bacteria</taxon>
        <taxon>Pseudomonadati</taxon>
        <taxon>Bacteroidota</taxon>
        <taxon>Flavobacteriia</taxon>
        <taxon>Flavobacteriales</taxon>
        <taxon>Flavobacteriaceae</taxon>
        <taxon>Dokdonia</taxon>
    </lineage>
</organism>
<dbReference type="PANTHER" id="PTHR11142">
    <property type="entry name" value="PSEUDOURIDYLATE SYNTHASE"/>
    <property type="match status" value="1"/>
</dbReference>
<reference evidence="9 10" key="1">
    <citation type="submission" date="2014-10" db="EMBL/GenBank/DDBJ databases">
        <title>Draft genome sequence of the proteorhodopsin-containing marine bacterium Dokdonia donghaensis.</title>
        <authorList>
            <person name="Gomez-Consarnau L."/>
            <person name="Gonzalez J.M."/>
            <person name="Riedel T."/>
            <person name="Jaenicke S."/>
            <person name="Wagner-Doebler I."/>
            <person name="Fuhrman J.A."/>
        </authorList>
    </citation>
    <scope>NUCLEOTIDE SEQUENCE [LARGE SCALE GENOMIC DNA]</scope>
    <source>
        <strain evidence="9 10">DSW-1</strain>
    </source>
</reference>
<comment type="caution">
    <text evidence="4">Lacks conserved residue(s) required for the propagation of feature annotation.</text>
</comment>
<name>A0A0A2GRY9_9FLAO</name>
<dbReference type="PATRIC" id="fig|1300343.5.peg.1903"/>
<evidence type="ECO:0000256" key="1">
    <source>
        <dbReference type="ARBA" id="ARBA00009375"/>
    </source>
</evidence>
<dbReference type="EMBL" id="JSAQ01000001">
    <property type="protein sequence ID" value="KGO05942.1"/>
    <property type="molecule type" value="Genomic_DNA"/>
</dbReference>
<dbReference type="InterPro" id="IPR001406">
    <property type="entry name" value="PsdUridine_synth_TruA"/>
</dbReference>
<dbReference type="InterPro" id="IPR020094">
    <property type="entry name" value="TruA/RsuA/RluB/E/F_N"/>
</dbReference>
<comment type="catalytic activity">
    <reaction evidence="4 7">
        <text>uridine(38/39/40) in tRNA = pseudouridine(38/39/40) in tRNA</text>
        <dbReference type="Rhea" id="RHEA:22376"/>
        <dbReference type="Rhea" id="RHEA-COMP:10085"/>
        <dbReference type="Rhea" id="RHEA-COMP:10087"/>
        <dbReference type="ChEBI" id="CHEBI:65314"/>
        <dbReference type="ChEBI" id="CHEBI:65315"/>
        <dbReference type="EC" id="5.4.99.12"/>
    </reaction>
</comment>
<sequence length="259" mass="29970">MFDKRYYYLLKIQYLGFRYHGWQKQPDVLTVERMMERTFAYVLDRKNFKLLASGRTDAKVSANVAYVELFLNDSPLPAEGFLTLLNDNLPQDIRCLEITQVDKKFNVMDAPIAKEYVYLFSYGEKNHPFAAPYMINIAGELDLELMKEAARLFEGEHDFRSYTYKPNPQTKTIGHVLSSTIEINDMYTASFFPEESYAFRVSGKGFKRHQIRLMMGALFDLGQGNIDLEFFKKTLDASNEIKLTRIAQASGLLLQDVQI</sequence>
<dbReference type="GO" id="GO:0031119">
    <property type="term" value="P:tRNA pseudouridine synthesis"/>
    <property type="evidence" value="ECO:0007669"/>
    <property type="project" value="UniProtKB-UniRule"/>
</dbReference>
<evidence type="ECO:0000313" key="10">
    <source>
        <dbReference type="Proteomes" id="UP000030140"/>
    </source>
</evidence>
<evidence type="ECO:0000259" key="8">
    <source>
        <dbReference type="Pfam" id="PF01416"/>
    </source>
</evidence>
<evidence type="ECO:0000256" key="7">
    <source>
        <dbReference type="RuleBase" id="RU003792"/>
    </source>
</evidence>
<comment type="subunit">
    <text evidence="4">Homodimer.</text>
</comment>
<gene>
    <name evidence="4" type="primary">truA</name>
    <name evidence="9" type="ORF">NV36_03175</name>
</gene>
<dbReference type="GO" id="GO:1990481">
    <property type="term" value="P:mRNA pseudouridine synthesis"/>
    <property type="evidence" value="ECO:0007669"/>
    <property type="project" value="TreeGrafter"/>
</dbReference>
<keyword evidence="2 4" id="KW-0819">tRNA processing</keyword>
<accession>A0A0A2GRY9</accession>
<evidence type="ECO:0000256" key="2">
    <source>
        <dbReference type="ARBA" id="ARBA00022694"/>
    </source>
</evidence>
<dbReference type="GO" id="GO:0005737">
    <property type="term" value="C:cytoplasm"/>
    <property type="evidence" value="ECO:0007669"/>
    <property type="project" value="TreeGrafter"/>
</dbReference>
<dbReference type="SUPFAM" id="SSF55120">
    <property type="entry name" value="Pseudouridine synthase"/>
    <property type="match status" value="1"/>
</dbReference>
<feature type="active site" description="Nucleophile" evidence="4 5">
    <location>
        <position position="57"/>
    </location>
</feature>
<dbReference type="PIRSF" id="PIRSF001430">
    <property type="entry name" value="tRNA_psdUrid_synth"/>
    <property type="match status" value="1"/>
</dbReference>
<evidence type="ECO:0000256" key="6">
    <source>
        <dbReference type="PIRSR" id="PIRSR001430-2"/>
    </source>
</evidence>
<dbReference type="KEGG" id="ddo:I597_1894"/>
<evidence type="ECO:0000256" key="5">
    <source>
        <dbReference type="PIRSR" id="PIRSR001430-1"/>
    </source>
</evidence>
<dbReference type="Pfam" id="PF01416">
    <property type="entry name" value="PseudoU_synth_1"/>
    <property type="match status" value="1"/>
</dbReference>
<protein>
    <recommendedName>
        <fullName evidence="4">tRNA pseudouridine synthase A</fullName>
        <ecNumber evidence="4">5.4.99.12</ecNumber>
    </recommendedName>
    <alternativeName>
        <fullName evidence="4">tRNA pseudouridine(38-40) synthase</fullName>
    </alternativeName>
    <alternativeName>
        <fullName evidence="4">tRNA pseudouridylate synthase I</fullName>
    </alternativeName>
    <alternativeName>
        <fullName evidence="4">tRNA-uridine isomerase I</fullName>
    </alternativeName>
</protein>
<dbReference type="NCBIfam" id="TIGR00071">
    <property type="entry name" value="hisT_truA"/>
    <property type="match status" value="1"/>
</dbReference>
<evidence type="ECO:0000313" key="9">
    <source>
        <dbReference type="EMBL" id="KGO05942.1"/>
    </source>
</evidence>
<dbReference type="Gene3D" id="3.30.70.580">
    <property type="entry name" value="Pseudouridine synthase I, catalytic domain, N-terminal subdomain"/>
    <property type="match status" value="1"/>
</dbReference>
<comment type="function">
    <text evidence="4">Formation of pseudouridine at positions 38, 39 and 40 in the anticodon stem and loop of transfer RNAs.</text>
</comment>
<dbReference type="AlphaFoldDB" id="A0A0A2GRY9"/>
<dbReference type="GO" id="GO:0003723">
    <property type="term" value="F:RNA binding"/>
    <property type="evidence" value="ECO:0007669"/>
    <property type="project" value="InterPro"/>
</dbReference>
<evidence type="ECO:0000256" key="3">
    <source>
        <dbReference type="ARBA" id="ARBA00023235"/>
    </source>
</evidence>
<dbReference type="HAMAP" id="MF_00171">
    <property type="entry name" value="TruA"/>
    <property type="match status" value="1"/>
</dbReference>
<dbReference type="Proteomes" id="UP000030140">
    <property type="component" value="Unassembled WGS sequence"/>
</dbReference>
<feature type="domain" description="Pseudouridine synthase I TruA alpha/beta" evidence="8">
    <location>
        <begin position="149"/>
        <end position="257"/>
    </location>
</feature>
<keyword evidence="3 4" id="KW-0413">Isomerase</keyword>
<dbReference type="InterPro" id="IPR020097">
    <property type="entry name" value="PsdUridine_synth_TruA_a/b_dom"/>
</dbReference>
<feature type="binding site" evidence="4 6">
    <location>
        <position position="116"/>
    </location>
    <ligand>
        <name>substrate</name>
    </ligand>
</feature>
<comment type="similarity">
    <text evidence="1 4 7">Belongs to the tRNA pseudouridine synthase TruA family.</text>
</comment>
<dbReference type="InterPro" id="IPR020095">
    <property type="entry name" value="PsdUridine_synth_TruA_C"/>
</dbReference>
<evidence type="ECO:0000256" key="4">
    <source>
        <dbReference type="HAMAP-Rule" id="MF_00171"/>
    </source>
</evidence>
<dbReference type="InterPro" id="IPR020103">
    <property type="entry name" value="PsdUridine_synth_cat_dom_sf"/>
</dbReference>
<comment type="caution">
    <text evidence="9">The sequence shown here is derived from an EMBL/GenBank/DDBJ whole genome shotgun (WGS) entry which is preliminary data.</text>
</comment>
<keyword evidence="10" id="KW-1185">Reference proteome</keyword>
<dbReference type="RefSeq" id="WP_035324961.1">
    <property type="nucleotide sequence ID" value="NZ_CP015125.1"/>
</dbReference>
<dbReference type="Gene3D" id="3.30.70.660">
    <property type="entry name" value="Pseudouridine synthase I, catalytic domain, C-terminal subdomain"/>
    <property type="match status" value="1"/>
</dbReference>